<dbReference type="InterPro" id="IPR011118">
    <property type="entry name" value="Tannase/feruloyl_esterase"/>
</dbReference>
<dbReference type="EC" id="3.1.1.-" evidence="10"/>
<reference evidence="11 12" key="1">
    <citation type="journal article" date="2017" name="Genome Announc.">
        <title>Genome sequence of the saprophytic ascomycete Epicoccum nigrum ICMP 19927 strain isolated from New Zealand.</title>
        <authorList>
            <person name="Fokin M."/>
            <person name="Fleetwood D."/>
            <person name="Weir B.S."/>
            <person name="Villas-Boas S.G."/>
        </authorList>
    </citation>
    <scope>NUCLEOTIDE SEQUENCE [LARGE SCALE GENOMIC DNA]</scope>
    <source>
        <strain evidence="11 12">ICMP 19927</strain>
    </source>
</reference>
<evidence type="ECO:0000256" key="4">
    <source>
        <dbReference type="ARBA" id="ARBA00022723"/>
    </source>
</evidence>
<dbReference type="Pfam" id="PF07519">
    <property type="entry name" value="Tannase"/>
    <property type="match status" value="1"/>
</dbReference>
<keyword evidence="6 10" id="KW-0378">Hydrolase</keyword>
<dbReference type="Gene3D" id="3.40.50.1820">
    <property type="entry name" value="alpha/beta hydrolase"/>
    <property type="match status" value="1"/>
</dbReference>
<keyword evidence="3" id="KW-0858">Xylan degradation</keyword>
<dbReference type="AlphaFoldDB" id="A0A1Y2LW96"/>
<dbReference type="PANTHER" id="PTHR33938:SF15">
    <property type="entry name" value="FERULOYL ESTERASE B-RELATED"/>
    <property type="match status" value="1"/>
</dbReference>
<keyword evidence="5 10" id="KW-0732">Signal</keyword>
<evidence type="ECO:0000256" key="3">
    <source>
        <dbReference type="ARBA" id="ARBA00022651"/>
    </source>
</evidence>
<dbReference type="GO" id="GO:0030600">
    <property type="term" value="F:feruloyl esterase activity"/>
    <property type="evidence" value="ECO:0007669"/>
    <property type="project" value="UniProtKB-EC"/>
</dbReference>
<keyword evidence="4" id="KW-0479">Metal-binding</keyword>
<keyword evidence="2" id="KW-0719">Serine esterase</keyword>
<sequence length="514" mass="55183">MRTLTCIHIAYAASFAAAVPQAPVDDGCASLVTGDSHVVSASRIAIDKLAEIPTVAAQNPAISNTKPLCRVVGQIPYGENNTLNFEVWLPESEGYNQRYLSVGNGGFAGTIDYQAMVSNLNAGFAVGGCDSGHSASENGPSKPGGYVPFLNSYAQTAAWIRDSIAMFSVPAIDITSSFYDCQPKKTYYSGCSTGGAQGYALAQYHPEIFDGIVAGSAGNWYTHLILSFLWNGLHANRPGAFLDQDVLNLARAAAVKHCDLNDGVADGVIDNPTECDFDIASLLCQPNQTPMQDNKTVCISEAQLSTFRSIYSGPGADVYPGFAKGSEAEWLVQEEELYTAYAVPILQNLVFTNLSYDYTTFDFERDVKLVDEIAGPLITATSPRLDAFLARGSKLIATQGWADPYNAPTWPIDQHNDAKAIYGEQQLNAFWRLFMVPGGGHCGSAASYPSAPGAWHSLEALVEWVEEGKPPDYVLATGPADGTNTTRKLCPYPSRAALLEGEDAGRFESYTCEA</sequence>
<dbReference type="GO" id="GO:0046872">
    <property type="term" value="F:metal ion binding"/>
    <property type="evidence" value="ECO:0007669"/>
    <property type="project" value="UniProtKB-KW"/>
</dbReference>
<evidence type="ECO:0000256" key="10">
    <source>
        <dbReference type="RuleBase" id="RU361238"/>
    </source>
</evidence>
<evidence type="ECO:0000256" key="8">
    <source>
        <dbReference type="ARBA" id="ARBA00023157"/>
    </source>
</evidence>
<gene>
    <name evidence="11" type="ORF">B5807_07212</name>
</gene>
<evidence type="ECO:0000256" key="6">
    <source>
        <dbReference type="ARBA" id="ARBA00022801"/>
    </source>
</evidence>
<evidence type="ECO:0000256" key="2">
    <source>
        <dbReference type="ARBA" id="ARBA00022487"/>
    </source>
</evidence>
<keyword evidence="3" id="KW-0624">Polysaccharide degradation</keyword>
<dbReference type="GO" id="GO:0045493">
    <property type="term" value="P:xylan catabolic process"/>
    <property type="evidence" value="ECO:0007669"/>
    <property type="project" value="UniProtKB-KW"/>
</dbReference>
<organism evidence="11 12">
    <name type="scientific">Epicoccum nigrum</name>
    <name type="common">Soil fungus</name>
    <name type="synonym">Epicoccum purpurascens</name>
    <dbReference type="NCBI Taxonomy" id="105696"/>
    <lineage>
        <taxon>Eukaryota</taxon>
        <taxon>Fungi</taxon>
        <taxon>Dikarya</taxon>
        <taxon>Ascomycota</taxon>
        <taxon>Pezizomycotina</taxon>
        <taxon>Dothideomycetes</taxon>
        <taxon>Pleosporomycetidae</taxon>
        <taxon>Pleosporales</taxon>
        <taxon>Pleosporineae</taxon>
        <taxon>Didymellaceae</taxon>
        <taxon>Epicoccum</taxon>
    </lineage>
</organism>
<evidence type="ECO:0000313" key="11">
    <source>
        <dbReference type="EMBL" id="OSS47447.1"/>
    </source>
</evidence>
<dbReference type="EMBL" id="KZ107848">
    <property type="protein sequence ID" value="OSS47447.1"/>
    <property type="molecule type" value="Genomic_DNA"/>
</dbReference>
<dbReference type="Proteomes" id="UP000193240">
    <property type="component" value="Unassembled WGS sequence"/>
</dbReference>
<feature type="signal peptide" evidence="10">
    <location>
        <begin position="1"/>
        <end position="18"/>
    </location>
</feature>
<feature type="chain" id="PRO_5011812586" description="Carboxylic ester hydrolase" evidence="10">
    <location>
        <begin position="19"/>
        <end position="514"/>
    </location>
</feature>
<accession>A0A1Y2LW96</accession>
<comment type="catalytic activity">
    <reaction evidence="9">
        <text>feruloyl-polysaccharide + H2O = ferulate + polysaccharide.</text>
        <dbReference type="EC" id="3.1.1.73"/>
    </reaction>
</comment>
<evidence type="ECO:0000256" key="1">
    <source>
        <dbReference type="ARBA" id="ARBA00006249"/>
    </source>
</evidence>
<evidence type="ECO:0000313" key="12">
    <source>
        <dbReference type="Proteomes" id="UP000193240"/>
    </source>
</evidence>
<protein>
    <recommendedName>
        <fullName evidence="10">Carboxylic ester hydrolase</fullName>
        <ecNumber evidence="10">3.1.1.-</ecNumber>
    </recommendedName>
</protein>
<proteinExistence type="inferred from homology"/>
<keyword evidence="12" id="KW-1185">Reference proteome</keyword>
<dbReference type="SUPFAM" id="SSF53474">
    <property type="entry name" value="alpha/beta-Hydrolases"/>
    <property type="match status" value="1"/>
</dbReference>
<comment type="similarity">
    <text evidence="1 10">Belongs to the tannase family.</text>
</comment>
<keyword evidence="3" id="KW-0119">Carbohydrate metabolism</keyword>
<evidence type="ECO:0000256" key="7">
    <source>
        <dbReference type="ARBA" id="ARBA00022837"/>
    </source>
</evidence>
<evidence type="ECO:0000256" key="9">
    <source>
        <dbReference type="ARBA" id="ARBA00034075"/>
    </source>
</evidence>
<dbReference type="OMA" id="IHNSIAM"/>
<dbReference type="InParanoid" id="A0A1Y2LW96"/>
<dbReference type="PANTHER" id="PTHR33938">
    <property type="entry name" value="FERULOYL ESTERASE B-RELATED"/>
    <property type="match status" value="1"/>
</dbReference>
<evidence type="ECO:0000256" key="5">
    <source>
        <dbReference type="ARBA" id="ARBA00022729"/>
    </source>
</evidence>
<dbReference type="InterPro" id="IPR029058">
    <property type="entry name" value="AB_hydrolase_fold"/>
</dbReference>
<name>A0A1Y2LW96_EPING</name>
<keyword evidence="7" id="KW-0106">Calcium</keyword>
<keyword evidence="8" id="KW-1015">Disulfide bond</keyword>